<evidence type="ECO:0000313" key="10">
    <source>
        <dbReference type="EMBL" id="EQD76506.1"/>
    </source>
</evidence>
<feature type="transmembrane region" description="Helical" evidence="9">
    <location>
        <begin position="299"/>
        <end position="322"/>
    </location>
</feature>
<keyword evidence="4" id="KW-1003">Cell membrane</keyword>
<feature type="transmembrane region" description="Helical" evidence="9">
    <location>
        <begin position="58"/>
        <end position="82"/>
    </location>
</feature>
<dbReference type="GO" id="GO:0055085">
    <property type="term" value="P:transmembrane transport"/>
    <property type="evidence" value="ECO:0007669"/>
    <property type="project" value="InterPro"/>
</dbReference>
<dbReference type="AlphaFoldDB" id="T1BU87"/>
<feature type="transmembrane region" description="Helical" evidence="9">
    <location>
        <begin position="12"/>
        <end position="38"/>
    </location>
</feature>
<feature type="transmembrane region" description="Helical" evidence="9">
    <location>
        <begin position="269"/>
        <end position="287"/>
    </location>
</feature>
<organism evidence="10">
    <name type="scientific">mine drainage metagenome</name>
    <dbReference type="NCBI Taxonomy" id="410659"/>
    <lineage>
        <taxon>unclassified sequences</taxon>
        <taxon>metagenomes</taxon>
        <taxon>ecological metagenomes</taxon>
    </lineage>
</organism>
<sequence>MKRVFHRYLFREAGVATSGVTLTLLFILIATRFARYIGQAASGQLPRQLVFQLLGLSTLNYLVILIPGSVFIAVILTLGRLYRDNEMSAISACGISPIQTYRPFLALGLVFAVITAVLSFWIAPWSVRESVQLRADSNQLTRYGLFQGGHFHQIPSLHATFYAAYTSPHGRHIRGVFIESQKNKHINVITAQSGVFIKSFETNSRTLVLENGYRYQGEINSTHFDRIRFAQYGVNLKIAHPERPIIQSRDGESMAALFAKPTLRNQAELQWRISAPLSLFVLIFVALPLSRTAPRQGRAWTIFAAILFYLLYSNLLGIARVWVAHGLVSPQVGIWWVHALFLSIGGFLLARLYEVDFRFWSKRDRVT</sequence>
<dbReference type="PANTHER" id="PTHR33529:SF7">
    <property type="entry name" value="LIPOPOLYSACCHARIDE EXPORT SYSTEM PERMEASE PROTEIN LPTF"/>
    <property type="match status" value="1"/>
</dbReference>
<evidence type="ECO:0000256" key="9">
    <source>
        <dbReference type="SAM" id="Phobius"/>
    </source>
</evidence>
<keyword evidence="5" id="KW-0997">Cell inner membrane</keyword>
<name>T1BU87_9ZZZZ</name>
<keyword evidence="7 9" id="KW-1133">Transmembrane helix</keyword>
<protein>
    <recommendedName>
        <fullName evidence="2">Lipopolysaccharide export system permease protein LptF</fullName>
    </recommendedName>
</protein>
<keyword evidence="8 9" id="KW-0472">Membrane</keyword>
<dbReference type="EMBL" id="AUZY01001042">
    <property type="protein sequence ID" value="EQD76506.1"/>
    <property type="molecule type" value="Genomic_DNA"/>
</dbReference>
<gene>
    <name evidence="10" type="ORF">B1B_01631</name>
</gene>
<comment type="subcellular location">
    <subcellularLocation>
        <location evidence="1">Cell inner membrane</location>
        <topology evidence="1">Multi-pass membrane protein</topology>
    </subcellularLocation>
</comment>
<dbReference type="Pfam" id="PF03739">
    <property type="entry name" value="LptF_LptG"/>
    <property type="match status" value="1"/>
</dbReference>
<evidence type="ECO:0000256" key="8">
    <source>
        <dbReference type="ARBA" id="ARBA00023136"/>
    </source>
</evidence>
<dbReference type="PANTHER" id="PTHR33529">
    <property type="entry name" value="SLR0882 PROTEIN-RELATED"/>
    <property type="match status" value="1"/>
</dbReference>
<feature type="transmembrane region" description="Helical" evidence="9">
    <location>
        <begin position="103"/>
        <end position="123"/>
    </location>
</feature>
<dbReference type="NCBIfam" id="TIGR04407">
    <property type="entry name" value="LptF_YjgP"/>
    <property type="match status" value="1"/>
</dbReference>
<evidence type="ECO:0000256" key="2">
    <source>
        <dbReference type="ARBA" id="ARBA00014213"/>
    </source>
</evidence>
<evidence type="ECO:0000256" key="5">
    <source>
        <dbReference type="ARBA" id="ARBA00022519"/>
    </source>
</evidence>
<dbReference type="GO" id="GO:0015920">
    <property type="term" value="P:lipopolysaccharide transport"/>
    <property type="evidence" value="ECO:0007669"/>
    <property type="project" value="TreeGrafter"/>
</dbReference>
<proteinExistence type="predicted"/>
<keyword evidence="6 9" id="KW-0812">Transmembrane</keyword>
<evidence type="ECO:0000256" key="6">
    <source>
        <dbReference type="ARBA" id="ARBA00022692"/>
    </source>
</evidence>
<feature type="transmembrane region" description="Helical" evidence="9">
    <location>
        <begin position="334"/>
        <end position="353"/>
    </location>
</feature>
<reference evidence="10" key="1">
    <citation type="submission" date="2013-08" db="EMBL/GenBank/DDBJ databases">
        <authorList>
            <person name="Mendez C."/>
            <person name="Richter M."/>
            <person name="Ferrer M."/>
            <person name="Sanchez J."/>
        </authorList>
    </citation>
    <scope>NUCLEOTIDE SEQUENCE</scope>
</reference>
<evidence type="ECO:0000256" key="4">
    <source>
        <dbReference type="ARBA" id="ARBA00022475"/>
    </source>
</evidence>
<evidence type="ECO:0000256" key="7">
    <source>
        <dbReference type="ARBA" id="ARBA00022989"/>
    </source>
</evidence>
<comment type="caution">
    <text evidence="10">The sequence shown here is derived from an EMBL/GenBank/DDBJ whole genome shotgun (WGS) entry which is preliminary data.</text>
</comment>
<reference evidence="10" key="2">
    <citation type="journal article" date="2014" name="ISME J.">
        <title>Microbial stratification in low pH oxic and suboxic macroscopic growths along an acid mine drainage.</title>
        <authorList>
            <person name="Mendez-Garcia C."/>
            <person name="Mesa V."/>
            <person name="Sprenger R.R."/>
            <person name="Richter M."/>
            <person name="Diez M.S."/>
            <person name="Solano J."/>
            <person name="Bargiela R."/>
            <person name="Golyshina O.V."/>
            <person name="Manteca A."/>
            <person name="Ramos J.L."/>
            <person name="Gallego J.R."/>
            <person name="Llorente I."/>
            <person name="Martins Dos Santos V.A."/>
            <person name="Jensen O.N."/>
            <person name="Pelaez A.I."/>
            <person name="Sanchez J."/>
            <person name="Ferrer M."/>
        </authorList>
    </citation>
    <scope>NUCLEOTIDE SEQUENCE</scope>
</reference>
<dbReference type="GO" id="GO:0043190">
    <property type="term" value="C:ATP-binding cassette (ABC) transporter complex"/>
    <property type="evidence" value="ECO:0007669"/>
    <property type="project" value="InterPro"/>
</dbReference>
<evidence type="ECO:0000256" key="1">
    <source>
        <dbReference type="ARBA" id="ARBA00004429"/>
    </source>
</evidence>
<dbReference type="InterPro" id="IPR005495">
    <property type="entry name" value="LptG/LptF_permease"/>
</dbReference>
<keyword evidence="3" id="KW-0813">Transport</keyword>
<dbReference type="InterPro" id="IPR030922">
    <property type="entry name" value="LptF"/>
</dbReference>
<accession>T1BU87</accession>
<evidence type="ECO:0000256" key="3">
    <source>
        <dbReference type="ARBA" id="ARBA00022448"/>
    </source>
</evidence>